<evidence type="ECO:0000256" key="1">
    <source>
        <dbReference type="SAM" id="Phobius"/>
    </source>
</evidence>
<sequence>MKRKSINQFKKYFIIFPFPGMGKIDFADFKFDICYTAIGKLKAIIVNLPIIIINYWHVTLLGREYLKPIKELDLSISSVRDSISEAIIKSNYIRNNNKFVWLIFLTFASLMMLLAIPILFAHFIFSVIKLFTAIIKQLTKGIFVEENVLGHVSPIKGNLIFINNKGSRREERTISHEHMHLVQYSRGDLAEVIYENKTNLERLLLSNNPSSHELYLFSKLELEVRLHEFIRFNYHNNGKVPMSRDEFYNEVRFFMNNEHDEDVLGSDIIKMSNVISISAYEFCRNKNGHIELDERKFKEFLDIENKLLDKFVLEILFVSYIKLIRYYGYGDLSKKLGSEVMFPNLYNFTYGS</sequence>
<protein>
    <submittedName>
        <fullName evidence="2">Uncharacterized protein</fullName>
    </submittedName>
</protein>
<name>A0ABM9WVF6_VIBAE</name>
<dbReference type="GeneID" id="45030213"/>
<keyword evidence="1" id="KW-0472">Membrane</keyword>
<feature type="transmembrane region" description="Helical" evidence="1">
    <location>
        <begin position="99"/>
        <end position="125"/>
    </location>
</feature>
<dbReference type="RefSeq" id="WP_006742002.1">
    <property type="nucleotide sequence ID" value="NC_013457.1"/>
</dbReference>
<reference evidence="3" key="1">
    <citation type="submission" date="2006-10" db="EMBL/GenBank/DDBJ databases">
        <authorList>
            <person name="Heidelberg J."/>
            <person name="Sebastian Y."/>
        </authorList>
    </citation>
    <scope>NUCLEOTIDE SEQUENCE [LARGE SCALE GENOMIC DNA]</scope>
    <source>
        <strain evidence="3">EX25</strain>
    </source>
</reference>
<organism evidence="2 3">
    <name type="scientific">Vibrio antiquarius (strain Ex25)</name>
    <dbReference type="NCBI Taxonomy" id="150340"/>
    <lineage>
        <taxon>Bacteria</taxon>
        <taxon>Pseudomonadati</taxon>
        <taxon>Pseudomonadota</taxon>
        <taxon>Gammaproteobacteria</taxon>
        <taxon>Vibrionales</taxon>
        <taxon>Vibrionaceae</taxon>
        <taxon>Vibrio</taxon>
        <taxon>Vibrio diabolicus subgroup</taxon>
    </lineage>
</organism>
<dbReference type="EMBL" id="DS267818">
    <property type="protein sequence ID" value="EDN57349.1"/>
    <property type="molecule type" value="Genomic_DNA"/>
</dbReference>
<keyword evidence="1" id="KW-1133">Transmembrane helix</keyword>
<keyword evidence="1" id="KW-0812">Transmembrane</keyword>
<evidence type="ECO:0000313" key="2">
    <source>
        <dbReference type="EMBL" id="EDN57349.1"/>
    </source>
</evidence>
<proteinExistence type="predicted"/>
<accession>A0ABM9WVF6</accession>
<keyword evidence="3" id="KW-1185">Reference proteome</keyword>
<gene>
    <name evidence="2" type="ORF">VEx25_1306</name>
</gene>
<evidence type="ECO:0000313" key="3">
    <source>
        <dbReference type="Proteomes" id="UP000242664"/>
    </source>
</evidence>
<dbReference type="Proteomes" id="UP000242664">
    <property type="component" value="Unassembled WGS sequence"/>
</dbReference>